<keyword evidence="2" id="KW-0067">ATP-binding</keyword>
<feature type="non-terminal residue" evidence="4">
    <location>
        <position position="85"/>
    </location>
</feature>
<protein>
    <recommendedName>
        <fullName evidence="3">Galactokinase N-terminal domain-containing protein</fullName>
    </recommendedName>
</protein>
<feature type="non-terminal residue" evidence="4">
    <location>
        <position position="1"/>
    </location>
</feature>
<name>A0A9N8QFR6_9BASI</name>
<feature type="domain" description="Galactokinase N-terminal" evidence="3">
    <location>
        <begin position="1"/>
        <end position="23"/>
    </location>
</feature>
<sequence length="85" mass="9324">HVDHQGFSCLPAAIEKDILMAVSVTPALDPSDPIEFYLANTRDRFKAVTLTAPSVLDSGAVDLIHHDEGSQRWGNYFAVAWKVSL</sequence>
<reference evidence="4 5" key="1">
    <citation type="submission" date="2020-10" db="EMBL/GenBank/DDBJ databases">
        <authorList>
            <person name="Sedaghatjoo S."/>
        </authorList>
    </citation>
    <scope>NUCLEOTIDE SEQUENCE [LARGE SCALE GENOMIC DNA]</scope>
    <source>
        <strain evidence="4 5">LLFL</strain>
    </source>
</reference>
<dbReference type="AlphaFoldDB" id="A0A9N8QFR6"/>
<dbReference type="GO" id="GO:0005524">
    <property type="term" value="F:ATP binding"/>
    <property type="evidence" value="ECO:0007669"/>
    <property type="project" value="UniProtKB-KW"/>
</dbReference>
<evidence type="ECO:0000313" key="4">
    <source>
        <dbReference type="EMBL" id="CAD6934184.1"/>
    </source>
</evidence>
<keyword evidence="1" id="KW-0547">Nucleotide-binding</keyword>
<organism evidence="4 5">
    <name type="scientific">Tilletia laevis</name>
    <dbReference type="NCBI Taxonomy" id="157183"/>
    <lineage>
        <taxon>Eukaryota</taxon>
        <taxon>Fungi</taxon>
        <taxon>Dikarya</taxon>
        <taxon>Basidiomycota</taxon>
        <taxon>Ustilaginomycotina</taxon>
        <taxon>Exobasidiomycetes</taxon>
        <taxon>Tilletiales</taxon>
        <taxon>Tilletiaceae</taxon>
        <taxon>Tilletia</taxon>
    </lineage>
</organism>
<dbReference type="InterPro" id="IPR014721">
    <property type="entry name" value="Ribsml_uS5_D2-typ_fold_subgr"/>
</dbReference>
<keyword evidence="5" id="KW-1185">Reference proteome</keyword>
<evidence type="ECO:0000313" key="5">
    <source>
        <dbReference type="Proteomes" id="UP000836404"/>
    </source>
</evidence>
<dbReference type="Proteomes" id="UP000836404">
    <property type="component" value="Unassembled WGS sequence"/>
</dbReference>
<evidence type="ECO:0000256" key="2">
    <source>
        <dbReference type="ARBA" id="ARBA00022840"/>
    </source>
</evidence>
<gene>
    <name evidence="4" type="ORF">JKILLFL_G2747</name>
</gene>
<accession>A0A9N8QFR6</accession>
<comment type="caution">
    <text evidence="4">The sequence shown here is derived from an EMBL/GenBank/DDBJ whole genome shotgun (WGS) entry which is preliminary data.</text>
</comment>
<dbReference type="InterPro" id="IPR019539">
    <property type="entry name" value="GalKase_N"/>
</dbReference>
<evidence type="ECO:0000256" key="1">
    <source>
        <dbReference type="ARBA" id="ARBA00022741"/>
    </source>
</evidence>
<dbReference type="Gene3D" id="3.30.230.10">
    <property type="match status" value="1"/>
</dbReference>
<evidence type="ECO:0000259" key="3">
    <source>
        <dbReference type="Pfam" id="PF10509"/>
    </source>
</evidence>
<dbReference type="EMBL" id="CAJHJF010003305">
    <property type="protein sequence ID" value="CAD6934184.1"/>
    <property type="molecule type" value="Genomic_DNA"/>
</dbReference>
<dbReference type="Pfam" id="PF10509">
    <property type="entry name" value="GalKase_gal_bdg"/>
    <property type="match status" value="1"/>
</dbReference>
<proteinExistence type="predicted"/>